<dbReference type="Proteomes" id="UP000320888">
    <property type="component" value="Unassembled WGS sequence"/>
</dbReference>
<dbReference type="InterPro" id="IPR025326">
    <property type="entry name" value="DUF4232"/>
</dbReference>
<feature type="chain" id="PRO_5039072318" evidence="1">
    <location>
        <begin position="35"/>
        <end position="183"/>
    </location>
</feature>
<proteinExistence type="predicted"/>
<evidence type="ECO:0000256" key="1">
    <source>
        <dbReference type="SAM" id="SignalP"/>
    </source>
</evidence>
<dbReference type="AlphaFoldDB" id="A0A553Z595"/>
<dbReference type="RefSeq" id="WP_143943322.1">
    <property type="nucleotide sequence ID" value="NZ_VKLS01000268.1"/>
</dbReference>
<evidence type="ECO:0000259" key="2">
    <source>
        <dbReference type="Pfam" id="PF14016"/>
    </source>
</evidence>
<comment type="caution">
    <text evidence="3">The sequence shown here is derived from an EMBL/GenBank/DDBJ whole genome shotgun (WGS) entry which is preliminary data.</text>
</comment>
<keyword evidence="4" id="KW-1185">Reference proteome</keyword>
<sequence>MPRTTTRRTRTLRLASAGLAAAAAVTLTAFSGGAAQASTAKDATTLAGTPACSVKDVSLKVESIREPINTYRLSLKNHSKKTCVAYKYPQLRFGSAKSPAKVVASTKPRTAVKVKPGHSAYAAIHTSGDGNHGYRTKKLKVTLSGAPASASSTGVALPGGPVYLDDTVANSYWVNNPRIVYTW</sequence>
<evidence type="ECO:0000313" key="4">
    <source>
        <dbReference type="Proteomes" id="UP000320888"/>
    </source>
</evidence>
<accession>A0A553Z595</accession>
<feature type="domain" description="DUF4232" evidence="2">
    <location>
        <begin position="52"/>
        <end position="168"/>
    </location>
</feature>
<name>A0A553Z595_9ACTN</name>
<evidence type="ECO:0000313" key="3">
    <source>
        <dbReference type="EMBL" id="TSB36645.1"/>
    </source>
</evidence>
<dbReference type="Pfam" id="PF14016">
    <property type="entry name" value="DUF4232"/>
    <property type="match status" value="1"/>
</dbReference>
<reference evidence="3 4" key="1">
    <citation type="submission" date="2019-07" db="EMBL/GenBank/DDBJ databases">
        <title>Draft genome for Streptomyces benahoarensis MZ03-48.</title>
        <authorList>
            <person name="Gonzalez-Pimentel J.L."/>
        </authorList>
    </citation>
    <scope>NUCLEOTIDE SEQUENCE [LARGE SCALE GENOMIC DNA]</scope>
    <source>
        <strain evidence="3 4">MZ03-48</strain>
    </source>
</reference>
<dbReference type="EMBL" id="VKLS01000268">
    <property type="protein sequence ID" value="TSB36645.1"/>
    <property type="molecule type" value="Genomic_DNA"/>
</dbReference>
<dbReference type="OrthoDB" id="3854042at2"/>
<feature type="signal peptide" evidence="1">
    <location>
        <begin position="1"/>
        <end position="34"/>
    </location>
</feature>
<protein>
    <submittedName>
        <fullName evidence="3">DUF4232 domain-containing protein</fullName>
    </submittedName>
</protein>
<gene>
    <name evidence="3" type="ORF">FNZ23_19585</name>
</gene>
<organism evidence="3 4">
    <name type="scientific">Streptomyces benahoarensis</name>
    <dbReference type="NCBI Taxonomy" id="2595054"/>
    <lineage>
        <taxon>Bacteria</taxon>
        <taxon>Bacillati</taxon>
        <taxon>Actinomycetota</taxon>
        <taxon>Actinomycetes</taxon>
        <taxon>Kitasatosporales</taxon>
        <taxon>Streptomycetaceae</taxon>
        <taxon>Streptomyces</taxon>
    </lineage>
</organism>
<keyword evidence="1" id="KW-0732">Signal</keyword>